<dbReference type="CDD" id="cd00637">
    <property type="entry name" value="7tm_classA_rhodopsin-like"/>
    <property type="match status" value="1"/>
</dbReference>
<dbReference type="InterPro" id="IPR017452">
    <property type="entry name" value="GPCR_Rhodpsn_7TM"/>
</dbReference>
<dbReference type="Proteomes" id="UP001331761">
    <property type="component" value="Unassembled WGS sequence"/>
</dbReference>
<dbReference type="EMBL" id="WIXE01006224">
    <property type="protein sequence ID" value="KAK5981497.1"/>
    <property type="molecule type" value="Genomic_DNA"/>
</dbReference>
<evidence type="ECO:0000256" key="4">
    <source>
        <dbReference type="ARBA" id="ARBA00023136"/>
    </source>
</evidence>
<feature type="transmembrane region" description="Helical" evidence="5">
    <location>
        <begin position="266"/>
        <end position="290"/>
    </location>
</feature>
<evidence type="ECO:0000313" key="7">
    <source>
        <dbReference type="EMBL" id="KAK5981497.1"/>
    </source>
</evidence>
<proteinExistence type="predicted"/>
<dbReference type="InterPro" id="IPR019430">
    <property type="entry name" value="7TM_GPCR_serpentine_rcpt_Srx"/>
</dbReference>
<keyword evidence="2 5" id="KW-0812">Transmembrane</keyword>
<dbReference type="AlphaFoldDB" id="A0AAN8IU03"/>
<dbReference type="GO" id="GO:0016020">
    <property type="term" value="C:membrane"/>
    <property type="evidence" value="ECO:0007669"/>
    <property type="project" value="UniProtKB-SubCell"/>
</dbReference>
<dbReference type="PROSITE" id="PS50262">
    <property type="entry name" value="G_PROTEIN_RECEP_F1_2"/>
    <property type="match status" value="1"/>
</dbReference>
<accession>A0AAN8IU03</accession>
<reference evidence="7 8" key="1">
    <citation type="submission" date="2019-10" db="EMBL/GenBank/DDBJ databases">
        <title>Assembly and Annotation for the nematode Trichostrongylus colubriformis.</title>
        <authorList>
            <person name="Martin J."/>
        </authorList>
    </citation>
    <scope>NUCLEOTIDE SEQUENCE [LARGE SCALE GENOMIC DNA]</scope>
    <source>
        <strain evidence="7">G859</strain>
        <tissue evidence="7">Whole worm</tissue>
    </source>
</reference>
<evidence type="ECO:0000256" key="5">
    <source>
        <dbReference type="SAM" id="Phobius"/>
    </source>
</evidence>
<dbReference type="PANTHER" id="PTHR23017">
    <property type="entry name" value="SERPENTINE RECEPTOR, CLASS X"/>
    <property type="match status" value="1"/>
</dbReference>
<protein>
    <recommendedName>
        <fullName evidence="6">G-protein coupled receptors family 1 profile domain-containing protein</fullName>
    </recommendedName>
</protein>
<sequence>LPAYVERYLISHRSHMPNLTADNYLGIGIVGGVGVFGLISNGLAMLILIKGGKISHSFQQLCFSHCTANVICLTFFVFYCTPMIIMQSSFSHTSPIAKLFGGFMIAIWDVCVYSHLMSSINRLIVITWPIESRNFLRQRNTSIMIAIVWFLGFLHFIPYLLVDKCYAVFYASNYLWEFAPNYCGFVLGKVLDFGTGVSVFILILSMDLFTLYRIHKTMVKFRKTMRTQDLKFFVQSCLQFSIFVVKLTNFYFISGYFAGDIVKYHWQLFFTTTFVWEATHCIDGIILIPFHYGDWKARRSSNTTITGQSHMTRRGQHSSVPMKAFVV</sequence>
<comment type="subcellular location">
    <subcellularLocation>
        <location evidence="1">Membrane</location>
    </subcellularLocation>
</comment>
<dbReference type="SUPFAM" id="SSF81321">
    <property type="entry name" value="Family A G protein-coupled receptor-like"/>
    <property type="match status" value="1"/>
</dbReference>
<feature type="non-terminal residue" evidence="7">
    <location>
        <position position="1"/>
    </location>
</feature>
<feature type="transmembrane region" description="Helical" evidence="5">
    <location>
        <begin position="105"/>
        <end position="130"/>
    </location>
</feature>
<evidence type="ECO:0000256" key="1">
    <source>
        <dbReference type="ARBA" id="ARBA00004370"/>
    </source>
</evidence>
<evidence type="ECO:0000256" key="2">
    <source>
        <dbReference type="ARBA" id="ARBA00022692"/>
    </source>
</evidence>
<gene>
    <name evidence="7" type="ORF">GCK32_001082</name>
</gene>
<dbReference type="PANTHER" id="PTHR23017:SF3">
    <property type="entry name" value="G-PROTEIN COUPLED RECEPTORS FAMILY 1 PROFILE DOMAIN-CONTAINING PROTEIN"/>
    <property type="match status" value="1"/>
</dbReference>
<feature type="transmembrane region" description="Helical" evidence="5">
    <location>
        <begin position="193"/>
        <end position="212"/>
    </location>
</feature>
<dbReference type="Pfam" id="PF10328">
    <property type="entry name" value="7TM_GPCR_Srx"/>
    <property type="match status" value="1"/>
</dbReference>
<keyword evidence="4 5" id="KW-0472">Membrane</keyword>
<feature type="transmembrane region" description="Helical" evidence="5">
    <location>
        <begin position="142"/>
        <end position="162"/>
    </location>
</feature>
<dbReference type="Gene3D" id="1.20.1070.10">
    <property type="entry name" value="Rhodopsin 7-helix transmembrane proteins"/>
    <property type="match status" value="1"/>
</dbReference>
<keyword evidence="8" id="KW-1185">Reference proteome</keyword>
<name>A0AAN8IU03_TRICO</name>
<comment type="caution">
    <text evidence="7">The sequence shown here is derived from an EMBL/GenBank/DDBJ whole genome shotgun (WGS) entry which is preliminary data.</text>
</comment>
<evidence type="ECO:0000259" key="6">
    <source>
        <dbReference type="PROSITE" id="PS50262"/>
    </source>
</evidence>
<feature type="transmembrane region" description="Helical" evidence="5">
    <location>
        <begin position="232"/>
        <end position="254"/>
    </location>
</feature>
<organism evidence="7 8">
    <name type="scientific">Trichostrongylus colubriformis</name>
    <name type="common">Black scour worm</name>
    <dbReference type="NCBI Taxonomy" id="6319"/>
    <lineage>
        <taxon>Eukaryota</taxon>
        <taxon>Metazoa</taxon>
        <taxon>Ecdysozoa</taxon>
        <taxon>Nematoda</taxon>
        <taxon>Chromadorea</taxon>
        <taxon>Rhabditida</taxon>
        <taxon>Rhabditina</taxon>
        <taxon>Rhabditomorpha</taxon>
        <taxon>Strongyloidea</taxon>
        <taxon>Trichostrongylidae</taxon>
        <taxon>Trichostrongylus</taxon>
    </lineage>
</organism>
<evidence type="ECO:0000256" key="3">
    <source>
        <dbReference type="ARBA" id="ARBA00022989"/>
    </source>
</evidence>
<feature type="transmembrane region" description="Helical" evidence="5">
    <location>
        <begin position="61"/>
        <end position="85"/>
    </location>
</feature>
<feature type="transmembrane region" description="Helical" evidence="5">
    <location>
        <begin position="24"/>
        <end position="49"/>
    </location>
</feature>
<feature type="domain" description="G-protein coupled receptors family 1 profile" evidence="6">
    <location>
        <begin position="40"/>
        <end position="287"/>
    </location>
</feature>
<evidence type="ECO:0000313" key="8">
    <source>
        <dbReference type="Proteomes" id="UP001331761"/>
    </source>
</evidence>
<keyword evidence="3 5" id="KW-1133">Transmembrane helix</keyword>